<gene>
    <name evidence="2" type="ORF">DXC81_00950</name>
</gene>
<feature type="domain" description="ATPase BadF/BadG/BcrA/BcrD type" evidence="1">
    <location>
        <begin position="4"/>
        <end position="274"/>
    </location>
</feature>
<dbReference type="Gene3D" id="3.30.420.40">
    <property type="match status" value="2"/>
</dbReference>
<dbReference type="CDD" id="cd24007">
    <property type="entry name" value="ASKHA_NBD_eukNAGK-like"/>
    <property type="match status" value="1"/>
</dbReference>
<dbReference type="SUPFAM" id="SSF53067">
    <property type="entry name" value="Actin-like ATPase domain"/>
    <property type="match status" value="2"/>
</dbReference>
<reference evidence="2 3" key="1">
    <citation type="submission" date="2018-08" db="EMBL/GenBank/DDBJ databases">
        <title>A genome reference for cultivated species of the human gut microbiota.</title>
        <authorList>
            <person name="Zou Y."/>
            <person name="Xue W."/>
            <person name="Luo G."/>
        </authorList>
    </citation>
    <scope>NUCLEOTIDE SEQUENCE [LARGE SCALE GENOMIC DNA]</scope>
    <source>
        <strain evidence="2 3">TF08-14</strain>
    </source>
</reference>
<protein>
    <submittedName>
        <fullName evidence="2">BadF/BadG/BcrA/BcrD type ATPase</fullName>
    </submittedName>
</protein>
<dbReference type="Pfam" id="PF01869">
    <property type="entry name" value="BcrAD_BadFG"/>
    <property type="match status" value="1"/>
</dbReference>
<dbReference type="RefSeq" id="WP_117678769.1">
    <property type="nucleotide sequence ID" value="NZ_QSRJ01000001.1"/>
</dbReference>
<dbReference type="Proteomes" id="UP000260943">
    <property type="component" value="Unassembled WGS sequence"/>
</dbReference>
<organism evidence="2 3">
    <name type="scientific">Collinsella tanakaei</name>
    <dbReference type="NCBI Taxonomy" id="626935"/>
    <lineage>
        <taxon>Bacteria</taxon>
        <taxon>Bacillati</taxon>
        <taxon>Actinomycetota</taxon>
        <taxon>Coriobacteriia</taxon>
        <taxon>Coriobacteriales</taxon>
        <taxon>Coriobacteriaceae</taxon>
        <taxon>Collinsella</taxon>
    </lineage>
</organism>
<accession>A0A3E4QYH7</accession>
<dbReference type="InterPro" id="IPR052519">
    <property type="entry name" value="Euk-type_GlcNAc_Kinase"/>
</dbReference>
<dbReference type="EMBL" id="QSRJ01000001">
    <property type="protein sequence ID" value="RGL12260.1"/>
    <property type="molecule type" value="Genomic_DNA"/>
</dbReference>
<proteinExistence type="predicted"/>
<sequence>MTWLGIDGGGTKTACTLYDESLQPLARTTFSTCHYAQAGTDGMACVFRDCLAWARRHGLDQDGGVGLGICGYGEGAESDRAIEAAVKAAVGTRPYALVNDVDAAWAAGLDLADGIAVIAGTGSIALGVRNGASMRCGGWDYLLGDEGGGGWIGKEALRAFTRQSDGRDQRGPLYRALKRELGLIDDFDIIRFAQDHLHDRTRIASLSVLVAQAAREEDASARRIYQQAAEEIAQMVETIMRELFDKDGFEERGSASLDALVPVTYIGGVFNAGDVLLDPLLHALPARCRLVAPLHEPSLGPVLILRERLARHGC</sequence>
<name>A0A3E4QYH7_9ACTN</name>
<dbReference type="AlphaFoldDB" id="A0A3E4QYH7"/>
<evidence type="ECO:0000313" key="3">
    <source>
        <dbReference type="Proteomes" id="UP000260943"/>
    </source>
</evidence>
<evidence type="ECO:0000313" key="2">
    <source>
        <dbReference type="EMBL" id="RGL12260.1"/>
    </source>
</evidence>
<dbReference type="PANTHER" id="PTHR43190:SF3">
    <property type="entry name" value="N-ACETYL-D-GLUCOSAMINE KINASE"/>
    <property type="match status" value="1"/>
</dbReference>
<dbReference type="InterPro" id="IPR043129">
    <property type="entry name" value="ATPase_NBD"/>
</dbReference>
<dbReference type="PANTHER" id="PTHR43190">
    <property type="entry name" value="N-ACETYL-D-GLUCOSAMINE KINASE"/>
    <property type="match status" value="1"/>
</dbReference>
<comment type="caution">
    <text evidence="2">The sequence shown here is derived from an EMBL/GenBank/DDBJ whole genome shotgun (WGS) entry which is preliminary data.</text>
</comment>
<dbReference type="InterPro" id="IPR002731">
    <property type="entry name" value="ATPase_BadF"/>
</dbReference>
<evidence type="ECO:0000259" key="1">
    <source>
        <dbReference type="Pfam" id="PF01869"/>
    </source>
</evidence>